<dbReference type="EMBL" id="JAHRIM010005687">
    <property type="protein sequence ID" value="MEQ2259727.1"/>
    <property type="molecule type" value="Genomic_DNA"/>
</dbReference>
<reference evidence="1 2" key="1">
    <citation type="submission" date="2021-06" db="EMBL/GenBank/DDBJ databases">
        <authorList>
            <person name="Palmer J.M."/>
        </authorList>
    </citation>
    <scope>NUCLEOTIDE SEQUENCE [LARGE SCALE GENOMIC DNA]</scope>
    <source>
        <strain evidence="1 2">XR_2019</strain>
        <tissue evidence="1">Muscle</tissue>
    </source>
</reference>
<evidence type="ECO:0000313" key="1">
    <source>
        <dbReference type="EMBL" id="MEQ2259727.1"/>
    </source>
</evidence>
<gene>
    <name evidence="1" type="ORF">XENORESO_016934</name>
</gene>
<organism evidence="1 2">
    <name type="scientific">Xenotaenia resolanae</name>
    <dbReference type="NCBI Taxonomy" id="208358"/>
    <lineage>
        <taxon>Eukaryota</taxon>
        <taxon>Metazoa</taxon>
        <taxon>Chordata</taxon>
        <taxon>Craniata</taxon>
        <taxon>Vertebrata</taxon>
        <taxon>Euteleostomi</taxon>
        <taxon>Actinopterygii</taxon>
        <taxon>Neopterygii</taxon>
        <taxon>Teleostei</taxon>
        <taxon>Neoteleostei</taxon>
        <taxon>Acanthomorphata</taxon>
        <taxon>Ovalentaria</taxon>
        <taxon>Atherinomorphae</taxon>
        <taxon>Cyprinodontiformes</taxon>
        <taxon>Goodeidae</taxon>
        <taxon>Xenotaenia</taxon>
    </lineage>
</organism>
<sequence>MKGRKLDPNYLGPYTIMSISGKSVDLQDSQGGITPKINVDHIRVYTELPRVQRKSNQNLTTAPLTTKTTSLLSTETSFTPVPSGTLTTLVTTPATVQILLYLGITKLTVDPSIIKRKCDKLNSSRPVQY</sequence>
<comment type="caution">
    <text evidence="1">The sequence shown here is derived from an EMBL/GenBank/DDBJ whole genome shotgun (WGS) entry which is preliminary data.</text>
</comment>
<name>A0ABV0VR82_9TELE</name>
<dbReference type="Proteomes" id="UP001444071">
    <property type="component" value="Unassembled WGS sequence"/>
</dbReference>
<evidence type="ECO:0000313" key="2">
    <source>
        <dbReference type="Proteomes" id="UP001444071"/>
    </source>
</evidence>
<proteinExistence type="predicted"/>
<protein>
    <submittedName>
        <fullName evidence="1">Uncharacterized protein</fullName>
    </submittedName>
</protein>
<keyword evidence="2" id="KW-1185">Reference proteome</keyword>
<accession>A0ABV0VR82</accession>